<name>A0ABU1DHQ1_9HYPH</name>
<dbReference type="InterPro" id="IPR043519">
    <property type="entry name" value="NT_sf"/>
</dbReference>
<sequence>MTHLALFGTRAREDNRPDSDVDVAIEVDPGAKFSLIDLVGVEREIQEKTSLPGNVFMRRSLEPDFATSLARDGIQVF</sequence>
<dbReference type="Gene3D" id="3.30.460.10">
    <property type="entry name" value="Beta Polymerase, domain 2"/>
    <property type="match status" value="1"/>
</dbReference>
<comment type="caution">
    <text evidence="2">The sequence shown here is derived from an EMBL/GenBank/DDBJ whole genome shotgun (WGS) entry which is preliminary data.</text>
</comment>
<proteinExistence type="predicted"/>
<dbReference type="InterPro" id="IPR002934">
    <property type="entry name" value="Polymerase_NTP_transf_dom"/>
</dbReference>
<reference evidence="2" key="1">
    <citation type="submission" date="2020-10" db="EMBL/GenBank/DDBJ databases">
        <authorList>
            <person name="Abbas A."/>
            <person name="Razzaq R."/>
            <person name="Waqas M."/>
            <person name="Abbas N."/>
            <person name="Nielsen T.K."/>
            <person name="Hansen L.H."/>
            <person name="Hussain S."/>
            <person name="Shahid M."/>
        </authorList>
    </citation>
    <scope>NUCLEOTIDE SEQUENCE</scope>
    <source>
        <strain evidence="2">S14</strain>
    </source>
</reference>
<gene>
    <name evidence="2" type="ORF">IHQ68_13595</name>
</gene>
<protein>
    <submittedName>
        <fullName evidence="2">Nucleotidyltransferase domain-containing protein</fullName>
    </submittedName>
</protein>
<dbReference type="RefSeq" id="WP_375338325.1">
    <property type="nucleotide sequence ID" value="NZ_JADBEO010000029.1"/>
</dbReference>
<dbReference type="Pfam" id="PF01909">
    <property type="entry name" value="NTP_transf_2"/>
    <property type="match status" value="1"/>
</dbReference>
<dbReference type="Proteomes" id="UP001181622">
    <property type="component" value="Unassembled WGS sequence"/>
</dbReference>
<dbReference type="EMBL" id="JADBEO010000029">
    <property type="protein sequence ID" value="MDR4307653.1"/>
    <property type="molecule type" value="Genomic_DNA"/>
</dbReference>
<dbReference type="CDD" id="cd05403">
    <property type="entry name" value="NT_KNTase_like"/>
    <property type="match status" value="1"/>
</dbReference>
<keyword evidence="3" id="KW-1185">Reference proteome</keyword>
<feature type="domain" description="Polymerase nucleotidyl transferase" evidence="1">
    <location>
        <begin position="4"/>
        <end position="62"/>
    </location>
</feature>
<evidence type="ECO:0000259" key="1">
    <source>
        <dbReference type="Pfam" id="PF01909"/>
    </source>
</evidence>
<accession>A0ABU1DHQ1</accession>
<organism evidence="2 3">
    <name type="scientific">Chelatococcus sambhunathii</name>
    <dbReference type="NCBI Taxonomy" id="363953"/>
    <lineage>
        <taxon>Bacteria</taxon>
        <taxon>Pseudomonadati</taxon>
        <taxon>Pseudomonadota</taxon>
        <taxon>Alphaproteobacteria</taxon>
        <taxon>Hyphomicrobiales</taxon>
        <taxon>Chelatococcaceae</taxon>
        <taxon>Chelatococcus</taxon>
    </lineage>
</organism>
<evidence type="ECO:0000313" key="2">
    <source>
        <dbReference type="EMBL" id="MDR4307653.1"/>
    </source>
</evidence>
<dbReference type="SUPFAM" id="SSF81301">
    <property type="entry name" value="Nucleotidyltransferase"/>
    <property type="match status" value="1"/>
</dbReference>
<evidence type="ECO:0000313" key="3">
    <source>
        <dbReference type="Proteomes" id="UP001181622"/>
    </source>
</evidence>